<keyword evidence="10" id="KW-0472">Membrane</keyword>
<feature type="compositionally biased region" description="Gly residues" evidence="9">
    <location>
        <begin position="8"/>
        <end position="22"/>
    </location>
</feature>
<evidence type="ECO:0000256" key="10">
    <source>
        <dbReference type="SAM" id="Phobius"/>
    </source>
</evidence>
<dbReference type="NCBIfam" id="NF003805">
    <property type="entry name" value="PRK05395.1-2"/>
    <property type="match status" value="1"/>
</dbReference>
<dbReference type="EMBL" id="CP097332">
    <property type="protein sequence ID" value="UQX86781.1"/>
    <property type="molecule type" value="Genomic_DNA"/>
</dbReference>
<proteinExistence type="inferred from homology"/>
<evidence type="ECO:0000313" key="11">
    <source>
        <dbReference type="EMBL" id="UQX86781.1"/>
    </source>
</evidence>
<feature type="binding site" evidence="8">
    <location>
        <position position="112"/>
    </location>
    <ligand>
        <name>substrate</name>
    </ligand>
</feature>
<evidence type="ECO:0000256" key="4">
    <source>
        <dbReference type="ARBA" id="ARBA00011193"/>
    </source>
</evidence>
<feature type="transmembrane region" description="Helical" evidence="10">
    <location>
        <begin position="147"/>
        <end position="171"/>
    </location>
</feature>
<dbReference type="EC" id="4.2.1.10" evidence="5 8"/>
<comment type="catalytic activity">
    <reaction evidence="1 8">
        <text>3-dehydroquinate = 3-dehydroshikimate + H2O</text>
        <dbReference type="Rhea" id="RHEA:21096"/>
        <dbReference type="ChEBI" id="CHEBI:15377"/>
        <dbReference type="ChEBI" id="CHEBI:16630"/>
        <dbReference type="ChEBI" id="CHEBI:32364"/>
        <dbReference type="EC" id="4.2.1.10"/>
    </reaction>
</comment>
<dbReference type="Gene3D" id="3.40.50.9100">
    <property type="entry name" value="Dehydroquinase, class II"/>
    <property type="match status" value="1"/>
</dbReference>
<dbReference type="CDD" id="cd00466">
    <property type="entry name" value="DHQase_II"/>
    <property type="match status" value="1"/>
</dbReference>
<dbReference type="SUPFAM" id="SSF52304">
    <property type="entry name" value="Type II 3-dehydroquinate dehydratase"/>
    <property type="match status" value="1"/>
</dbReference>
<evidence type="ECO:0000256" key="1">
    <source>
        <dbReference type="ARBA" id="ARBA00001864"/>
    </source>
</evidence>
<dbReference type="NCBIfam" id="NF003807">
    <property type="entry name" value="PRK05395.1-4"/>
    <property type="match status" value="1"/>
</dbReference>
<dbReference type="NCBIfam" id="NF003806">
    <property type="entry name" value="PRK05395.1-3"/>
    <property type="match status" value="1"/>
</dbReference>
<evidence type="ECO:0000256" key="7">
    <source>
        <dbReference type="ARBA" id="ARBA00023239"/>
    </source>
</evidence>
<feature type="binding site" evidence="8">
    <location>
        <position position="119"/>
    </location>
    <ligand>
        <name>substrate</name>
    </ligand>
</feature>
<keyword evidence="12" id="KW-1185">Reference proteome</keyword>
<dbReference type="RefSeq" id="WP_249769160.1">
    <property type="nucleotide sequence ID" value="NZ_CP097332.1"/>
</dbReference>
<evidence type="ECO:0000256" key="9">
    <source>
        <dbReference type="SAM" id="MobiDB-lite"/>
    </source>
</evidence>
<dbReference type="InterPro" id="IPR001874">
    <property type="entry name" value="DHquinase_II"/>
</dbReference>
<feature type="active site" description="Proton donor" evidence="8">
    <location>
        <position position="132"/>
    </location>
</feature>
<dbReference type="InterPro" id="IPR036441">
    <property type="entry name" value="DHquinase_II_sf"/>
</dbReference>
<dbReference type="Proteomes" id="UP001056336">
    <property type="component" value="Chromosome"/>
</dbReference>
<evidence type="ECO:0000313" key="12">
    <source>
        <dbReference type="Proteomes" id="UP001056336"/>
    </source>
</evidence>
<comment type="similarity">
    <text evidence="3 8">Belongs to the type-II 3-dehydroquinase family.</text>
</comment>
<feature type="active site" description="Proton acceptor" evidence="8">
    <location>
        <position position="55"/>
    </location>
</feature>
<keyword evidence="10" id="KW-0812">Transmembrane</keyword>
<evidence type="ECO:0000256" key="8">
    <source>
        <dbReference type="HAMAP-Rule" id="MF_00169"/>
    </source>
</evidence>
<dbReference type="PANTHER" id="PTHR21272">
    <property type="entry name" value="CATABOLIC 3-DEHYDROQUINASE"/>
    <property type="match status" value="1"/>
</dbReference>
<keyword evidence="7 8" id="KW-0456">Lyase</keyword>
<comment type="function">
    <text evidence="8">Catalyzes a trans-dehydration via an enolate intermediate.</text>
</comment>
<dbReference type="PANTHER" id="PTHR21272:SF3">
    <property type="entry name" value="CATABOLIC 3-DEHYDROQUINASE"/>
    <property type="match status" value="1"/>
</dbReference>
<accession>A0ABY4QUN7</accession>
<dbReference type="HAMAP" id="MF_00169">
    <property type="entry name" value="AroQ"/>
    <property type="match status" value="1"/>
</dbReference>
<comment type="pathway">
    <text evidence="2 8">Metabolic intermediate biosynthesis; chorismate biosynthesis; chorismate from D-erythrose 4-phosphate and phosphoenolpyruvate: step 3/7.</text>
</comment>
<evidence type="ECO:0000256" key="2">
    <source>
        <dbReference type="ARBA" id="ARBA00004902"/>
    </source>
</evidence>
<feature type="binding site" evidence="8">
    <location>
        <position position="106"/>
    </location>
    <ligand>
        <name>substrate</name>
    </ligand>
</feature>
<feature type="region of interest" description="Disordered" evidence="9">
    <location>
        <begin position="1"/>
        <end position="34"/>
    </location>
</feature>
<evidence type="ECO:0000256" key="3">
    <source>
        <dbReference type="ARBA" id="ARBA00011037"/>
    </source>
</evidence>
<feature type="binding site" evidence="8">
    <location>
        <position position="143"/>
    </location>
    <ligand>
        <name>substrate</name>
    </ligand>
</feature>
<organism evidence="11 12">
    <name type="scientific">Jatrophihabitans telluris</name>
    <dbReference type="NCBI Taxonomy" id="2038343"/>
    <lineage>
        <taxon>Bacteria</taxon>
        <taxon>Bacillati</taxon>
        <taxon>Actinomycetota</taxon>
        <taxon>Actinomycetes</taxon>
        <taxon>Jatrophihabitantales</taxon>
        <taxon>Jatrophihabitantaceae</taxon>
        <taxon>Jatrophihabitans</taxon>
    </lineage>
</organism>
<protein>
    <recommendedName>
        <fullName evidence="5 8">3-dehydroquinate dehydratase</fullName>
        <shortName evidence="8">3-dehydroquinase</shortName>
        <ecNumber evidence="5 8">4.2.1.10</ecNumber>
    </recommendedName>
    <alternativeName>
        <fullName evidence="8">Type II DHQase</fullName>
    </alternativeName>
</protein>
<feature type="site" description="Transition state stabilizer" evidence="8">
    <location>
        <position position="50"/>
    </location>
</feature>
<dbReference type="InterPro" id="IPR018509">
    <property type="entry name" value="DHquinase_II_CS"/>
</dbReference>
<feature type="binding site" evidence="8">
    <location>
        <begin position="133"/>
        <end position="134"/>
    </location>
    <ligand>
        <name>substrate</name>
    </ligand>
</feature>
<keyword evidence="10" id="KW-1133">Transmembrane helix</keyword>
<gene>
    <name evidence="8 11" type="primary">aroQ</name>
    <name evidence="11" type="ORF">M6D93_10725</name>
</gene>
<keyword evidence="6 8" id="KW-0057">Aromatic amino acid biosynthesis</keyword>
<keyword evidence="8" id="KW-0028">Amino-acid biosynthesis</keyword>
<reference evidence="11" key="2">
    <citation type="submission" date="2022-05" db="EMBL/GenBank/DDBJ databases">
        <authorList>
            <person name="Kim J.-S."/>
            <person name="Lee K."/>
            <person name="Suh M."/>
            <person name="Eom M."/>
            <person name="Kim J.-S."/>
            <person name="Kim D.-S."/>
            <person name="Ko S.-H."/>
            <person name="Shin Y."/>
            <person name="Lee J.-S."/>
        </authorList>
    </citation>
    <scope>NUCLEOTIDE SEQUENCE</scope>
    <source>
        <strain evidence="11">N237</strain>
    </source>
</reference>
<reference evidence="11" key="1">
    <citation type="journal article" date="2018" name="Int. J. Syst. Evol. Microbiol.">
        <title>Jatrophihabitans telluris sp. nov., isolated from sediment soil of lava forest wetlands and the emended description of the genus Jatrophihabitans.</title>
        <authorList>
            <person name="Lee K.C."/>
            <person name="Suh M.K."/>
            <person name="Eom M.K."/>
            <person name="Kim K.K."/>
            <person name="Kim J.S."/>
            <person name="Kim D.S."/>
            <person name="Ko S.H."/>
            <person name="Shin Y.K."/>
            <person name="Lee J.S."/>
        </authorList>
    </citation>
    <scope>NUCLEOTIDE SEQUENCE</scope>
    <source>
        <strain evidence="11">N237</strain>
    </source>
</reference>
<dbReference type="GO" id="GO:0003855">
    <property type="term" value="F:3-dehydroquinate dehydratase activity"/>
    <property type="evidence" value="ECO:0007669"/>
    <property type="project" value="UniProtKB-EC"/>
</dbReference>
<evidence type="ECO:0000256" key="5">
    <source>
        <dbReference type="ARBA" id="ARBA00012060"/>
    </source>
</evidence>
<dbReference type="NCBIfam" id="TIGR01088">
    <property type="entry name" value="aroQ"/>
    <property type="match status" value="1"/>
</dbReference>
<evidence type="ECO:0000256" key="6">
    <source>
        <dbReference type="ARBA" id="ARBA00023141"/>
    </source>
</evidence>
<comment type="subunit">
    <text evidence="4 8">Homododecamer.</text>
</comment>
<dbReference type="Pfam" id="PF01220">
    <property type="entry name" value="DHquinase_II"/>
    <property type="match status" value="1"/>
</dbReference>
<dbReference type="PROSITE" id="PS01029">
    <property type="entry name" value="DEHYDROQUINASE_II"/>
    <property type="match status" value="1"/>
</dbReference>
<name>A0ABY4QUN7_9ACTN</name>
<sequence length="178" mass="18434">MTDATGGPTAGTIGGPTAGPAGGPAPDPGTEPGRRVLVLNGPNLGRLGSRQPTIYGSTTHAELVSLCEQAGRELGLDVQVRQSDSEADLLHWLHEAADEQLPVVLNAGAFTHTSVALRDAAAARTAPLVEVHISNVHAREPFRHHSYLSAVASGVIVGLGIEGYVLALSWISSVGRDR</sequence>